<comment type="similarity">
    <text evidence="4 17">Belongs to the NSE1 family.</text>
</comment>
<evidence type="ECO:0000256" key="1">
    <source>
        <dbReference type="ARBA" id="ARBA00000900"/>
    </source>
</evidence>
<dbReference type="GO" id="GO:0008270">
    <property type="term" value="F:zinc ion binding"/>
    <property type="evidence" value="ECO:0007669"/>
    <property type="project" value="UniProtKB-KW"/>
</dbReference>
<proteinExistence type="inferred from homology"/>
<evidence type="ECO:0000256" key="16">
    <source>
        <dbReference type="ARBA" id="ARBA00023242"/>
    </source>
</evidence>
<evidence type="ECO:0000256" key="14">
    <source>
        <dbReference type="ARBA" id="ARBA00023172"/>
    </source>
</evidence>
<dbReference type="PANTHER" id="PTHR20973">
    <property type="entry name" value="NON-SMC ELEMENT 1-RELATED"/>
    <property type="match status" value="1"/>
</dbReference>
<dbReference type="FunFam" id="1.10.10.10:FF:000270">
    <property type="entry name" value="Non-structural maintenance of chromosomes element 1 homolog"/>
    <property type="match status" value="1"/>
</dbReference>
<dbReference type="OrthoDB" id="185455at2759"/>
<dbReference type="Gene3D" id="1.10.10.10">
    <property type="entry name" value="Winged helix-like DNA-binding domain superfamily/Winged helix DNA-binding domain"/>
    <property type="match status" value="1"/>
</dbReference>
<sequence>MPKLPPPFSRGQIQARNRRRGAGDVNYAWQLACGILSSFLRCVNDLITALPCPLGHHTHSSTDLGAVVAMSESDKLTLARVAWMQSIVSHRIVPVRFAKHLYARCCAVAQTAYEENTYRSMMQDASKHLSVLDLELRTVNDQASGQAVLALVNTKQDTLIQGATRYSPLEISLVKKLVEEIFKARKEAYAIPALEAVRLGSKLRTHLTRDATEELLRNLVDHKWLDYSSEGIYTLSTRSLLELRNYLQNEFEEHYHTCTHCKDVVTLGLACSHAPRSCSARYHMHCARNTIGSAVNDDEALARLTGFPCPVCRRTWKSRPIGPKALVLVDRDTPFSSQPDHPRHQPAQNENDDSDADVESQLASLDGEESAQQQQPVAVKPEPAASQPARRQSQRRRIDDSDDDEQDVKPRRRLR</sequence>
<evidence type="ECO:0000256" key="13">
    <source>
        <dbReference type="ARBA" id="ARBA00022833"/>
    </source>
</evidence>
<evidence type="ECO:0000256" key="11">
    <source>
        <dbReference type="ARBA" id="ARBA00022771"/>
    </source>
</evidence>
<dbReference type="Proteomes" id="UP000019462">
    <property type="component" value="Unassembled WGS sequence"/>
</dbReference>
<dbReference type="InterPro" id="IPR014857">
    <property type="entry name" value="Nse1_RING_C4HC3-type"/>
</dbReference>
<comment type="subcellular location">
    <subcellularLocation>
        <location evidence="3">Chromosome</location>
    </subcellularLocation>
    <subcellularLocation>
        <location evidence="2 17">Nucleus</location>
    </subcellularLocation>
</comment>
<evidence type="ECO:0000256" key="9">
    <source>
        <dbReference type="ARBA" id="ARBA00022723"/>
    </source>
</evidence>
<dbReference type="GO" id="GO:0061630">
    <property type="term" value="F:ubiquitin protein ligase activity"/>
    <property type="evidence" value="ECO:0007669"/>
    <property type="project" value="UniProtKB-EC"/>
</dbReference>
<name>W3VF77_MOEAP</name>
<keyword evidence="13 17" id="KW-0862">Zinc</keyword>
<dbReference type="EMBL" id="AWNI01000038">
    <property type="protein sequence ID" value="ETS60185.1"/>
    <property type="molecule type" value="Genomic_DNA"/>
</dbReference>
<dbReference type="InterPro" id="IPR036388">
    <property type="entry name" value="WH-like_DNA-bd_sf"/>
</dbReference>
<keyword evidence="14 17" id="KW-0233">DNA recombination</keyword>
<evidence type="ECO:0000256" key="4">
    <source>
        <dbReference type="ARBA" id="ARBA00010258"/>
    </source>
</evidence>
<comment type="caution">
    <text evidence="20">The sequence shown here is derived from an EMBL/GenBank/DDBJ whole genome shotgun (WGS) entry which is preliminary data.</text>
</comment>
<keyword evidence="11 17" id="KW-0863">Zinc-finger</keyword>
<keyword evidence="7" id="KW-0158">Chromosome</keyword>
<dbReference type="Pfam" id="PF08746">
    <property type="entry name" value="zf-RING-like"/>
    <property type="match status" value="1"/>
</dbReference>
<gene>
    <name evidence="20" type="ORF">PaG_05726</name>
</gene>
<keyword evidence="9 17" id="KW-0479">Metal-binding</keyword>
<dbReference type="HOGENOM" id="CLU_662440_0_0_1"/>
<comment type="subunit">
    <text evidence="17">Component of the Smc5-Smc6 complex.</text>
</comment>
<keyword evidence="10 17" id="KW-0227">DNA damage</keyword>
<reference evidence="20 21" key="1">
    <citation type="journal article" date="2014" name="Genome Announc.">
        <title>Genome sequence of the basidiomycetous fungus Pseudozyma aphidis DSM70725, an efficient producer of biosurfactant mannosylerythritol lipids.</title>
        <authorList>
            <person name="Lorenz S."/>
            <person name="Guenther M."/>
            <person name="Grumaz C."/>
            <person name="Rupp S."/>
            <person name="Zibek S."/>
            <person name="Sohn K."/>
        </authorList>
    </citation>
    <scope>NUCLEOTIDE SEQUENCE [LARGE SCALE GENOMIC DNA]</scope>
    <source>
        <strain evidence="21">ATCC 32657 / CBS 517.83 / DSM 70725 / JCM 10318 / NBRC 10182 / NRRL Y-7954 / St-0401</strain>
    </source>
</reference>
<feature type="region of interest" description="Disordered" evidence="18">
    <location>
        <begin position="332"/>
        <end position="415"/>
    </location>
</feature>
<keyword evidence="8 17" id="KW-0808">Transferase</keyword>
<comment type="catalytic activity">
    <reaction evidence="1 17">
        <text>S-ubiquitinyl-[E2 ubiquitin-conjugating enzyme]-L-cysteine + [acceptor protein]-L-lysine = [E2 ubiquitin-conjugating enzyme]-L-cysteine + N(6)-ubiquitinyl-[acceptor protein]-L-lysine.</text>
        <dbReference type="EC" id="2.3.2.27"/>
    </reaction>
</comment>
<keyword evidence="16 17" id="KW-0539">Nucleus</keyword>
<keyword evidence="12 17" id="KW-0833">Ubl conjugation pathway</keyword>
<dbReference type="Gene3D" id="3.90.1150.220">
    <property type="match status" value="1"/>
</dbReference>
<keyword evidence="15 17" id="KW-0234">DNA repair</keyword>
<dbReference type="FunFam" id="3.90.1150.220:FF:000001">
    <property type="entry name" value="Non-structural maintenance of chromosomes element 1 homolog"/>
    <property type="match status" value="1"/>
</dbReference>
<evidence type="ECO:0000256" key="18">
    <source>
        <dbReference type="SAM" id="MobiDB-lite"/>
    </source>
</evidence>
<dbReference type="Gene3D" id="3.30.40.10">
    <property type="entry name" value="Zinc/RING finger domain, C3HC4 (zinc finger)"/>
    <property type="match status" value="1"/>
</dbReference>
<evidence type="ECO:0000256" key="12">
    <source>
        <dbReference type="ARBA" id="ARBA00022786"/>
    </source>
</evidence>
<evidence type="ECO:0000256" key="10">
    <source>
        <dbReference type="ARBA" id="ARBA00022763"/>
    </source>
</evidence>
<organism evidence="20 21">
    <name type="scientific">Moesziomyces aphidis</name>
    <name type="common">Pseudozyma aphidis</name>
    <dbReference type="NCBI Taxonomy" id="84754"/>
    <lineage>
        <taxon>Eukaryota</taxon>
        <taxon>Fungi</taxon>
        <taxon>Dikarya</taxon>
        <taxon>Basidiomycota</taxon>
        <taxon>Ustilaginomycotina</taxon>
        <taxon>Ustilaginomycetes</taxon>
        <taxon>Ustilaginales</taxon>
        <taxon>Ustilaginaceae</taxon>
        <taxon>Moesziomyces</taxon>
    </lineage>
</organism>
<keyword evidence="21" id="KW-1185">Reference proteome</keyword>
<protein>
    <recommendedName>
        <fullName evidence="6 17">Non-structural maintenance of chromosomes element 1 homolog</fullName>
        <ecNumber evidence="5 17">2.3.2.27</ecNumber>
    </recommendedName>
</protein>
<evidence type="ECO:0000313" key="21">
    <source>
        <dbReference type="Proteomes" id="UP000019462"/>
    </source>
</evidence>
<evidence type="ECO:0000313" key="20">
    <source>
        <dbReference type="EMBL" id="ETS60185.1"/>
    </source>
</evidence>
<evidence type="ECO:0000256" key="7">
    <source>
        <dbReference type="ARBA" id="ARBA00022454"/>
    </source>
</evidence>
<evidence type="ECO:0000256" key="3">
    <source>
        <dbReference type="ARBA" id="ARBA00004286"/>
    </source>
</evidence>
<evidence type="ECO:0000256" key="5">
    <source>
        <dbReference type="ARBA" id="ARBA00012483"/>
    </source>
</evidence>
<evidence type="ECO:0000256" key="6">
    <source>
        <dbReference type="ARBA" id="ARBA00019422"/>
    </source>
</evidence>
<evidence type="ECO:0000256" key="8">
    <source>
        <dbReference type="ARBA" id="ARBA00022679"/>
    </source>
</evidence>
<evidence type="ECO:0000256" key="17">
    <source>
        <dbReference type="RuleBase" id="RU368018"/>
    </source>
</evidence>
<comment type="function">
    <text evidence="17">Acts in a DNA repair pathway for removal of UV-induced DNA damage that is distinct from classical nucleotide excision repair and in repair of ionizing radiation damage. Functions in homologous recombination repair of DNA double strand breaks and in recovery of stalled replication forks.</text>
</comment>
<evidence type="ECO:0000259" key="19">
    <source>
        <dbReference type="Pfam" id="PF08746"/>
    </source>
</evidence>
<dbReference type="PANTHER" id="PTHR20973:SF0">
    <property type="entry name" value="NON-STRUCTURAL MAINTENANCE OF CHROMOSOMES ELEMENT 1 HOMOLOG"/>
    <property type="match status" value="1"/>
</dbReference>
<dbReference type="GO" id="GO:0005634">
    <property type="term" value="C:nucleus"/>
    <property type="evidence" value="ECO:0007669"/>
    <property type="project" value="UniProtKB-SubCell"/>
</dbReference>
<evidence type="ECO:0000256" key="15">
    <source>
        <dbReference type="ARBA" id="ARBA00023204"/>
    </source>
</evidence>
<dbReference type="InterPro" id="IPR011513">
    <property type="entry name" value="Nse1"/>
</dbReference>
<dbReference type="GO" id="GO:0030915">
    <property type="term" value="C:Smc5-Smc6 complex"/>
    <property type="evidence" value="ECO:0007669"/>
    <property type="project" value="UniProtKB-UniRule"/>
</dbReference>
<dbReference type="AlphaFoldDB" id="W3VF77"/>
<dbReference type="Pfam" id="PF07574">
    <property type="entry name" value="SMC_Nse1"/>
    <property type="match status" value="1"/>
</dbReference>
<evidence type="ECO:0000256" key="2">
    <source>
        <dbReference type="ARBA" id="ARBA00004123"/>
    </source>
</evidence>
<dbReference type="EC" id="2.3.2.27" evidence="5 17"/>
<feature type="domain" description="Non-structural maintenance of chromosomes element 1 RING C4HC3-type" evidence="19">
    <location>
        <begin position="258"/>
        <end position="293"/>
    </location>
</feature>
<dbReference type="GO" id="GO:0000724">
    <property type="term" value="P:double-strand break repair via homologous recombination"/>
    <property type="evidence" value="ECO:0007669"/>
    <property type="project" value="TreeGrafter"/>
</dbReference>
<dbReference type="InterPro" id="IPR013083">
    <property type="entry name" value="Znf_RING/FYVE/PHD"/>
</dbReference>
<accession>W3VF77</accession>